<dbReference type="InterPro" id="IPR039422">
    <property type="entry name" value="MarR/SlyA-like"/>
</dbReference>
<comment type="caution">
    <text evidence="2">The sequence shown here is derived from an EMBL/GenBank/DDBJ whole genome shotgun (WGS) entry which is preliminary data.</text>
</comment>
<dbReference type="InterPro" id="IPR000835">
    <property type="entry name" value="HTH_MarR-typ"/>
</dbReference>
<dbReference type="PANTHER" id="PTHR33164:SF43">
    <property type="entry name" value="HTH-TYPE TRANSCRIPTIONAL REPRESSOR YETL"/>
    <property type="match status" value="1"/>
</dbReference>
<dbReference type="Proteomes" id="UP001500467">
    <property type="component" value="Unassembled WGS sequence"/>
</dbReference>
<reference evidence="3" key="1">
    <citation type="journal article" date="2019" name="Int. J. Syst. Evol. Microbiol.">
        <title>The Global Catalogue of Microorganisms (GCM) 10K type strain sequencing project: providing services to taxonomists for standard genome sequencing and annotation.</title>
        <authorList>
            <consortium name="The Broad Institute Genomics Platform"/>
            <consortium name="The Broad Institute Genome Sequencing Center for Infectious Disease"/>
            <person name="Wu L."/>
            <person name="Ma J."/>
        </authorList>
    </citation>
    <scope>NUCLEOTIDE SEQUENCE [LARGE SCALE GENOMIC DNA]</scope>
    <source>
        <strain evidence="3">JCM 13022</strain>
    </source>
</reference>
<proteinExistence type="predicted"/>
<dbReference type="EMBL" id="BAAALM010000010">
    <property type="protein sequence ID" value="GAA1208732.1"/>
    <property type="molecule type" value="Genomic_DNA"/>
</dbReference>
<keyword evidence="3" id="KW-1185">Reference proteome</keyword>
<protein>
    <submittedName>
        <fullName evidence="2">MarR family transcriptional regulator</fullName>
    </submittedName>
</protein>
<dbReference type="SUPFAM" id="SSF46785">
    <property type="entry name" value="Winged helix' DNA-binding domain"/>
    <property type="match status" value="1"/>
</dbReference>
<evidence type="ECO:0000313" key="2">
    <source>
        <dbReference type="EMBL" id="GAA1208732.1"/>
    </source>
</evidence>
<evidence type="ECO:0000313" key="3">
    <source>
        <dbReference type="Proteomes" id="UP001500467"/>
    </source>
</evidence>
<evidence type="ECO:0000259" key="1">
    <source>
        <dbReference type="SMART" id="SM00347"/>
    </source>
</evidence>
<dbReference type="Gene3D" id="1.10.10.10">
    <property type="entry name" value="Winged helix-like DNA-binding domain superfamily/Winged helix DNA-binding domain"/>
    <property type="match status" value="1"/>
</dbReference>
<sequence>MTDGGADQGHDIGVAATRFHRAMRNNVAQALDTLGLTGAEYGALDYISRHADPSNADLARYLLVTPQSLGKLTAGMRSRGLLHRAPTQGSHRYHLALTPDGQQALARARPHVEAAQQRLLAPLDRQERIRFARALTLCADHHDNSMNGQQNDN</sequence>
<accession>A0ABP4G8K7</accession>
<organism evidence="2 3">
    <name type="scientific">Prauserella alba</name>
    <dbReference type="NCBI Taxonomy" id="176898"/>
    <lineage>
        <taxon>Bacteria</taxon>
        <taxon>Bacillati</taxon>
        <taxon>Actinomycetota</taxon>
        <taxon>Actinomycetes</taxon>
        <taxon>Pseudonocardiales</taxon>
        <taxon>Pseudonocardiaceae</taxon>
        <taxon>Prauserella</taxon>
    </lineage>
</organism>
<dbReference type="Pfam" id="PF12802">
    <property type="entry name" value="MarR_2"/>
    <property type="match status" value="1"/>
</dbReference>
<feature type="domain" description="HTH marR-type" evidence="1">
    <location>
        <begin position="29"/>
        <end position="128"/>
    </location>
</feature>
<dbReference type="InterPro" id="IPR036390">
    <property type="entry name" value="WH_DNA-bd_sf"/>
</dbReference>
<dbReference type="InterPro" id="IPR036388">
    <property type="entry name" value="WH-like_DNA-bd_sf"/>
</dbReference>
<dbReference type="SMART" id="SM00347">
    <property type="entry name" value="HTH_MARR"/>
    <property type="match status" value="1"/>
</dbReference>
<gene>
    <name evidence="2" type="ORF">GCM10009675_30820</name>
</gene>
<name>A0ABP4G8K7_9PSEU</name>
<dbReference type="PANTHER" id="PTHR33164">
    <property type="entry name" value="TRANSCRIPTIONAL REGULATOR, MARR FAMILY"/>
    <property type="match status" value="1"/>
</dbReference>